<dbReference type="GO" id="GO:0005905">
    <property type="term" value="C:clathrin-coated pit"/>
    <property type="evidence" value="ECO:0007669"/>
    <property type="project" value="UniProtKB-SubCell"/>
</dbReference>
<dbReference type="InterPro" id="IPR054713">
    <property type="entry name" value="GMIP/FCHO2-like_FCH"/>
</dbReference>
<dbReference type="SMART" id="SM00055">
    <property type="entry name" value="FCH"/>
    <property type="match status" value="1"/>
</dbReference>
<keyword evidence="7" id="KW-0168">Coated pit</keyword>
<dbReference type="InterPro" id="IPR001060">
    <property type="entry name" value="FCH_dom"/>
</dbReference>
<dbReference type="Pfam" id="PF22699">
    <property type="entry name" value="GMIP-like_FCH"/>
    <property type="match status" value="1"/>
</dbReference>
<dbReference type="GO" id="GO:0072583">
    <property type="term" value="P:clathrin-dependent endocytosis"/>
    <property type="evidence" value="ECO:0007669"/>
    <property type="project" value="TreeGrafter"/>
</dbReference>
<dbReference type="InterPro" id="IPR031160">
    <property type="entry name" value="F_BAR_dom"/>
</dbReference>
<keyword evidence="4" id="KW-0254">Endocytosis</keyword>
<dbReference type="InterPro" id="IPR027267">
    <property type="entry name" value="AH/BAR_dom_sf"/>
</dbReference>
<evidence type="ECO:0000256" key="4">
    <source>
        <dbReference type="ARBA" id="ARBA00022583"/>
    </source>
</evidence>
<evidence type="ECO:0000256" key="7">
    <source>
        <dbReference type="ARBA" id="ARBA00023176"/>
    </source>
</evidence>
<sequence length="663" mass="72929">MVMAYFGENFWGEKNSGFDVLYHNMKHGQISTKELADFVRERATIEEAYSRSMTKLAKSASNYSQLGTFAPVWDVFKTSTEKLANCHLDLVRKLQELIKEVQKYGEDQVKSHKKTKEEVAGTLEAVQTIQSITQALQKSKENYNAKCVEQERLKKEGATQREIEKAAVKSKKATDTYKLYVEKYALAKADFEQKMTETAQKFQDIEETHLIHIKEIIGSLSNAIKEIHLQIGQVHEEFINNMANTTVESLIQKFAESKGTGKERPGLIEFEECDTASAVEGIKPRKRKTFALPGIIKKEKDAESVECPDADSLNIPDVDEEGYSIKPETNQNDTKENHFYSSSDSDSEDEEPKKYRIEIKPIHPNNSHHAMASLDELKVSIGNITLSPAISRHSPVQMNRNLSNEELTKSKPSAPPNEKGTSDLLGWDPLFGPSLDSSSSSSLTSSSSECLAHITITSARPTTPLSVGTIVPPPRPASRPKLTSGKLSGINEIPRPFSPPVTSNTSPPPAAPLARAESSSSVSSSASLSAANTPTIEDDNLIGTLSEIEKHCETSPGVSRGPSPVSLGNQDTLPVAVALTESVNAYFKGADPTKCIVKITGDMTMSFPSGIIKAFTSNPTPAVLCFRVKNISRLEQILPNAQLVFSFFPRLPNYYTEAKDKNK</sequence>
<proteinExistence type="inferred from homology"/>
<evidence type="ECO:0000256" key="6">
    <source>
        <dbReference type="ARBA" id="ARBA00023136"/>
    </source>
</evidence>
<dbReference type="InterPro" id="IPR030122">
    <property type="entry name" value="FCHo2_F-BAR"/>
</dbReference>
<feature type="domain" description="F-BAR" evidence="10">
    <location>
        <begin position="3"/>
        <end position="250"/>
    </location>
</feature>
<evidence type="ECO:0000256" key="3">
    <source>
        <dbReference type="ARBA" id="ARBA00018998"/>
    </source>
</evidence>
<evidence type="ECO:0000256" key="5">
    <source>
        <dbReference type="ARBA" id="ARBA00023054"/>
    </source>
</evidence>
<dbReference type="AlphaFoldDB" id="A0A6J3HWY5"/>
<dbReference type="CDD" id="cd07673">
    <property type="entry name" value="F-BAR_FCHO2"/>
    <property type="match status" value="1"/>
</dbReference>
<evidence type="ECO:0000256" key="2">
    <source>
        <dbReference type="ARBA" id="ARBA00011064"/>
    </source>
</evidence>
<reference evidence="12" key="1">
    <citation type="submission" date="2025-08" db="UniProtKB">
        <authorList>
            <consortium name="RefSeq"/>
        </authorList>
    </citation>
    <scope>IDENTIFICATION</scope>
    <source>
        <tissue evidence="12">Blood</tissue>
    </source>
</reference>
<dbReference type="PROSITE" id="PS51741">
    <property type="entry name" value="F_BAR"/>
    <property type="match status" value="1"/>
</dbReference>
<keyword evidence="11" id="KW-1185">Reference proteome</keyword>
<feature type="region of interest" description="Disordered" evidence="9">
    <location>
        <begin position="404"/>
        <end position="428"/>
    </location>
</feature>
<dbReference type="SUPFAM" id="SSF103657">
    <property type="entry name" value="BAR/IMD domain-like"/>
    <property type="match status" value="1"/>
</dbReference>
<dbReference type="RefSeq" id="XP_032134572.1">
    <property type="nucleotide sequence ID" value="XM_032278681.1"/>
</dbReference>
<dbReference type="FunFam" id="1.20.1270.60:FF:000016">
    <property type="entry name" value="FCH domain only protein 2"/>
    <property type="match status" value="1"/>
</dbReference>
<keyword evidence="6" id="KW-0472">Membrane</keyword>
<feature type="region of interest" description="Disordered" evidence="9">
    <location>
        <begin position="301"/>
        <end position="352"/>
    </location>
</feature>
<dbReference type="GO" id="GO:0005886">
    <property type="term" value="C:plasma membrane"/>
    <property type="evidence" value="ECO:0007669"/>
    <property type="project" value="TreeGrafter"/>
</dbReference>
<dbReference type="GO" id="GO:0030136">
    <property type="term" value="C:clathrin-coated vesicle"/>
    <property type="evidence" value="ECO:0007669"/>
    <property type="project" value="TreeGrafter"/>
</dbReference>
<accession>A0A6J3HWY5</accession>
<organism evidence="11 12">
    <name type="scientific">Sapajus apella</name>
    <name type="common">Brown-capped capuchin</name>
    <name type="synonym">Cebus apella</name>
    <dbReference type="NCBI Taxonomy" id="9515"/>
    <lineage>
        <taxon>Eukaryota</taxon>
        <taxon>Metazoa</taxon>
        <taxon>Chordata</taxon>
        <taxon>Craniata</taxon>
        <taxon>Vertebrata</taxon>
        <taxon>Euteleostomi</taxon>
        <taxon>Mammalia</taxon>
        <taxon>Eutheria</taxon>
        <taxon>Euarchontoglires</taxon>
        <taxon>Primates</taxon>
        <taxon>Haplorrhini</taxon>
        <taxon>Platyrrhini</taxon>
        <taxon>Cebidae</taxon>
        <taxon>Cebinae</taxon>
        <taxon>Sapajus</taxon>
    </lineage>
</organism>
<dbReference type="PANTHER" id="PTHR23065">
    <property type="entry name" value="PROLINE-SERINE-THREONINE PHOSPHATASE INTERACTING PROTEIN 1"/>
    <property type="match status" value="1"/>
</dbReference>
<dbReference type="PANTHER" id="PTHR23065:SF8">
    <property type="entry name" value="F-BAR DOMAIN ONLY PROTEIN 2"/>
    <property type="match status" value="1"/>
</dbReference>
<dbReference type="Pfam" id="PF10291">
    <property type="entry name" value="muHD"/>
    <property type="match status" value="1"/>
</dbReference>
<dbReference type="CTD" id="115548"/>
<evidence type="ECO:0000256" key="1">
    <source>
        <dbReference type="ARBA" id="ARBA00004283"/>
    </source>
</evidence>
<dbReference type="GO" id="GO:0048268">
    <property type="term" value="P:clathrin coat assembly"/>
    <property type="evidence" value="ECO:0007669"/>
    <property type="project" value="TreeGrafter"/>
</dbReference>
<dbReference type="Proteomes" id="UP000504640">
    <property type="component" value="Unplaced"/>
</dbReference>
<evidence type="ECO:0000256" key="9">
    <source>
        <dbReference type="SAM" id="MobiDB-lite"/>
    </source>
</evidence>
<evidence type="ECO:0000259" key="10">
    <source>
        <dbReference type="PROSITE" id="PS51741"/>
    </source>
</evidence>
<feature type="region of interest" description="Disordered" evidence="9">
    <location>
        <begin position="463"/>
        <end position="535"/>
    </location>
</feature>
<name>A0A6J3HWY5_SAPAP</name>
<evidence type="ECO:0000313" key="12">
    <source>
        <dbReference type="RefSeq" id="XP_032134572.1"/>
    </source>
</evidence>
<dbReference type="InterPro" id="IPR018808">
    <property type="entry name" value="Muniscin_C"/>
</dbReference>
<feature type="compositionally biased region" description="Low complexity" evidence="9">
    <location>
        <begin position="512"/>
        <end position="531"/>
    </location>
</feature>
<comment type="similarity">
    <text evidence="2">Belongs to the FCHO family.</text>
</comment>
<gene>
    <name evidence="12" type="primary">FCHO2</name>
</gene>
<dbReference type="GO" id="GO:0098793">
    <property type="term" value="C:presynapse"/>
    <property type="evidence" value="ECO:0007669"/>
    <property type="project" value="GOC"/>
</dbReference>
<protein>
    <recommendedName>
        <fullName evidence="3">F-BAR domain only protein 2</fullName>
    </recommendedName>
</protein>
<evidence type="ECO:0000313" key="11">
    <source>
        <dbReference type="Proteomes" id="UP000504640"/>
    </source>
</evidence>
<comment type="subcellular location">
    <subcellularLocation>
        <location evidence="1">Membrane</location>
        <location evidence="1">Clathrin-coated pit</location>
        <topology evidence="1">Peripheral membrane protein</topology>
        <orientation evidence="1">Cytoplasmic side</orientation>
    </subcellularLocation>
</comment>
<dbReference type="GO" id="GO:0048488">
    <property type="term" value="P:synaptic vesicle endocytosis"/>
    <property type="evidence" value="ECO:0007669"/>
    <property type="project" value="TreeGrafter"/>
</dbReference>
<evidence type="ECO:0000256" key="8">
    <source>
        <dbReference type="PROSITE-ProRule" id="PRU01077"/>
    </source>
</evidence>
<dbReference type="Gene3D" id="1.20.1270.60">
    <property type="entry name" value="Arfaptin homology (AH) domain/BAR domain"/>
    <property type="match status" value="1"/>
</dbReference>
<dbReference type="GeneID" id="116551932"/>
<keyword evidence="5 8" id="KW-0175">Coiled coil</keyword>